<evidence type="ECO:0000313" key="2">
    <source>
        <dbReference type="EMBL" id="CAE7188628.1"/>
    </source>
</evidence>
<keyword evidence="3" id="KW-1185">Reference proteome</keyword>
<evidence type="ECO:0000313" key="3">
    <source>
        <dbReference type="Proteomes" id="UP000649617"/>
    </source>
</evidence>
<organism evidence="2 3">
    <name type="scientific">Symbiodinium pilosum</name>
    <name type="common">Dinoflagellate</name>
    <dbReference type="NCBI Taxonomy" id="2952"/>
    <lineage>
        <taxon>Eukaryota</taxon>
        <taxon>Sar</taxon>
        <taxon>Alveolata</taxon>
        <taxon>Dinophyceae</taxon>
        <taxon>Suessiales</taxon>
        <taxon>Symbiodiniaceae</taxon>
        <taxon>Symbiodinium</taxon>
    </lineage>
</organism>
<keyword evidence="1" id="KW-0732">Signal</keyword>
<feature type="non-terminal residue" evidence="2">
    <location>
        <position position="182"/>
    </location>
</feature>
<dbReference type="Proteomes" id="UP000649617">
    <property type="component" value="Unassembled WGS sequence"/>
</dbReference>
<evidence type="ECO:0000256" key="1">
    <source>
        <dbReference type="SAM" id="SignalP"/>
    </source>
</evidence>
<sequence>MAGVCAVTALVFTLTSLSKGEVLEVALSSDEVCTTAECSLELRQLRGQQQILETDTSDRKCASHCHYIGAALQANTPDCKDCASATPKIQTSATCASHCQYEGSTVWQYDPECKGCSPALIQTMLVQMKDEKTTELTGCASHCQYEGAMVWKYDPDCKDCVAPAPATAAATGTATCAQHCQY</sequence>
<accession>A0A812J3C0</accession>
<gene>
    <name evidence="2" type="ORF">SPIL2461_LOCUS1379</name>
</gene>
<feature type="signal peptide" evidence="1">
    <location>
        <begin position="1"/>
        <end position="20"/>
    </location>
</feature>
<comment type="caution">
    <text evidence="2">The sequence shown here is derived from an EMBL/GenBank/DDBJ whole genome shotgun (WGS) entry which is preliminary data.</text>
</comment>
<reference evidence="2" key="1">
    <citation type="submission" date="2021-02" db="EMBL/GenBank/DDBJ databases">
        <authorList>
            <person name="Dougan E. K."/>
            <person name="Rhodes N."/>
            <person name="Thang M."/>
            <person name="Chan C."/>
        </authorList>
    </citation>
    <scope>NUCLEOTIDE SEQUENCE</scope>
</reference>
<proteinExistence type="predicted"/>
<feature type="chain" id="PRO_5032885634" evidence="1">
    <location>
        <begin position="21"/>
        <end position="182"/>
    </location>
</feature>
<protein>
    <submittedName>
        <fullName evidence="2">Uncharacterized protein</fullName>
    </submittedName>
</protein>
<name>A0A812J3C0_SYMPI</name>
<dbReference type="EMBL" id="CAJNIZ010001335">
    <property type="protein sequence ID" value="CAE7188628.1"/>
    <property type="molecule type" value="Genomic_DNA"/>
</dbReference>
<dbReference type="AlphaFoldDB" id="A0A812J3C0"/>